<name>A0A8X6PTJ0_NEPPI</name>
<gene>
    <name evidence="3" type="primary">X975_23274</name>
    <name evidence="3" type="ORF">NPIL_649561</name>
</gene>
<dbReference type="PANTHER" id="PTHR37984">
    <property type="entry name" value="PROTEIN CBG26694"/>
    <property type="match status" value="1"/>
</dbReference>
<dbReference type="Gene3D" id="3.30.70.270">
    <property type="match status" value="1"/>
</dbReference>
<dbReference type="InterPro" id="IPR043128">
    <property type="entry name" value="Rev_trsase/Diguanyl_cyclase"/>
</dbReference>
<proteinExistence type="predicted"/>
<dbReference type="InterPro" id="IPR041577">
    <property type="entry name" value="RT_RNaseH_2"/>
</dbReference>
<dbReference type="Pfam" id="PF17919">
    <property type="entry name" value="RT_RNaseH_2"/>
    <property type="match status" value="1"/>
</dbReference>
<dbReference type="PANTHER" id="PTHR37984:SF5">
    <property type="entry name" value="PROTEIN NYNRIN-LIKE"/>
    <property type="match status" value="1"/>
</dbReference>
<dbReference type="EMBL" id="BMAW01022871">
    <property type="protein sequence ID" value="GFT80000.1"/>
    <property type="molecule type" value="Genomic_DNA"/>
</dbReference>
<keyword evidence="4" id="KW-1185">Reference proteome</keyword>
<dbReference type="OrthoDB" id="6425250at2759"/>
<evidence type="ECO:0000256" key="1">
    <source>
        <dbReference type="ARBA" id="ARBA00023268"/>
    </source>
</evidence>
<dbReference type="InterPro" id="IPR050951">
    <property type="entry name" value="Retrovirus_Pol_polyprotein"/>
</dbReference>
<reference evidence="3" key="1">
    <citation type="submission" date="2020-08" db="EMBL/GenBank/DDBJ databases">
        <title>Multicomponent nature underlies the extraordinary mechanical properties of spider dragline silk.</title>
        <authorList>
            <person name="Kono N."/>
            <person name="Nakamura H."/>
            <person name="Mori M."/>
            <person name="Yoshida Y."/>
            <person name="Ohtoshi R."/>
            <person name="Malay A.D."/>
            <person name="Moran D.A.P."/>
            <person name="Tomita M."/>
            <person name="Numata K."/>
            <person name="Arakawa K."/>
        </authorList>
    </citation>
    <scope>NUCLEOTIDE SEQUENCE</scope>
</reference>
<evidence type="ECO:0000313" key="4">
    <source>
        <dbReference type="Proteomes" id="UP000887013"/>
    </source>
</evidence>
<evidence type="ECO:0000313" key="3">
    <source>
        <dbReference type="EMBL" id="GFT80000.1"/>
    </source>
</evidence>
<dbReference type="Proteomes" id="UP000887013">
    <property type="component" value="Unassembled WGS sequence"/>
</dbReference>
<comment type="caution">
    <text evidence="3">The sequence shown here is derived from an EMBL/GenBank/DDBJ whole genome shotgun (WGS) entry which is preliminary data.</text>
</comment>
<accession>A0A8X6PTJ0</accession>
<dbReference type="AlphaFoldDB" id="A0A8X6PTJ0"/>
<sequence>MDMMKSLLERLAEQMTEMKAGQEEIKTEMKAGKEELKKDIEICQGFFKIARPLHELTEAKQKFLRTDECEEAFRQLKVPLTSSPILAYLQPDKLSIFDTDASNESVGAVLS</sequence>
<dbReference type="GO" id="GO:0071897">
    <property type="term" value="P:DNA biosynthetic process"/>
    <property type="evidence" value="ECO:0007669"/>
    <property type="project" value="UniProtKB-ARBA"/>
</dbReference>
<dbReference type="GO" id="GO:0003824">
    <property type="term" value="F:catalytic activity"/>
    <property type="evidence" value="ECO:0007669"/>
    <property type="project" value="UniProtKB-KW"/>
</dbReference>
<organism evidence="3 4">
    <name type="scientific">Nephila pilipes</name>
    <name type="common">Giant wood spider</name>
    <name type="synonym">Nephila maculata</name>
    <dbReference type="NCBI Taxonomy" id="299642"/>
    <lineage>
        <taxon>Eukaryota</taxon>
        <taxon>Metazoa</taxon>
        <taxon>Ecdysozoa</taxon>
        <taxon>Arthropoda</taxon>
        <taxon>Chelicerata</taxon>
        <taxon>Arachnida</taxon>
        <taxon>Araneae</taxon>
        <taxon>Araneomorphae</taxon>
        <taxon>Entelegynae</taxon>
        <taxon>Araneoidea</taxon>
        <taxon>Nephilidae</taxon>
        <taxon>Nephila</taxon>
    </lineage>
</organism>
<keyword evidence="1" id="KW-0511">Multifunctional enzyme</keyword>
<dbReference type="SUPFAM" id="SSF56672">
    <property type="entry name" value="DNA/RNA polymerases"/>
    <property type="match status" value="1"/>
</dbReference>
<protein>
    <submittedName>
        <fullName evidence="3">Retrovirus-related Pol polyprotein from transposon 412</fullName>
    </submittedName>
</protein>
<evidence type="ECO:0000259" key="2">
    <source>
        <dbReference type="Pfam" id="PF17919"/>
    </source>
</evidence>
<dbReference type="InterPro" id="IPR043502">
    <property type="entry name" value="DNA/RNA_pol_sf"/>
</dbReference>
<feature type="domain" description="Reverse transcriptase/retrotransposon-derived protein RNase H-like" evidence="2">
    <location>
        <begin position="66"/>
        <end position="111"/>
    </location>
</feature>